<reference evidence="1" key="1">
    <citation type="submission" date="2018-02" db="EMBL/GenBank/DDBJ databases">
        <title>Rhizophora mucronata_Transcriptome.</title>
        <authorList>
            <person name="Meera S.P."/>
            <person name="Sreeshan A."/>
            <person name="Augustine A."/>
        </authorList>
    </citation>
    <scope>NUCLEOTIDE SEQUENCE</scope>
    <source>
        <tissue evidence="1">Leaf</tissue>
    </source>
</reference>
<sequence>MIINKWKREAPKLNHRKSFSRSRFVKNVLSSTSVVREAGTSFHRNSSQTSFNHE</sequence>
<dbReference type="AlphaFoldDB" id="A0A2P2QWA8"/>
<evidence type="ECO:0000313" key="1">
    <source>
        <dbReference type="EMBL" id="MBX71283.1"/>
    </source>
</evidence>
<name>A0A2P2QWA8_RHIMU</name>
<protein>
    <submittedName>
        <fullName evidence="1">Uncharacterized protein</fullName>
    </submittedName>
</protein>
<dbReference type="EMBL" id="GGEC01090799">
    <property type="protein sequence ID" value="MBX71283.1"/>
    <property type="molecule type" value="Transcribed_RNA"/>
</dbReference>
<proteinExistence type="predicted"/>
<accession>A0A2P2QWA8</accession>
<organism evidence="1">
    <name type="scientific">Rhizophora mucronata</name>
    <name type="common">Asiatic mangrove</name>
    <dbReference type="NCBI Taxonomy" id="61149"/>
    <lineage>
        <taxon>Eukaryota</taxon>
        <taxon>Viridiplantae</taxon>
        <taxon>Streptophyta</taxon>
        <taxon>Embryophyta</taxon>
        <taxon>Tracheophyta</taxon>
        <taxon>Spermatophyta</taxon>
        <taxon>Magnoliopsida</taxon>
        <taxon>eudicotyledons</taxon>
        <taxon>Gunneridae</taxon>
        <taxon>Pentapetalae</taxon>
        <taxon>rosids</taxon>
        <taxon>fabids</taxon>
        <taxon>Malpighiales</taxon>
        <taxon>Rhizophoraceae</taxon>
        <taxon>Rhizophora</taxon>
    </lineage>
</organism>